<dbReference type="Gene3D" id="2.40.50.230">
    <property type="entry name" value="Gp5 N-terminal domain"/>
    <property type="match status" value="1"/>
</dbReference>
<dbReference type="SUPFAM" id="SSF69255">
    <property type="entry name" value="gp5 N-terminal domain-like"/>
    <property type="match status" value="1"/>
</dbReference>
<dbReference type="AlphaFoldDB" id="A0A212K6J4"/>
<name>A0A212K6J4_9BACT</name>
<protein>
    <recommendedName>
        <fullName evidence="2">Baseplate assembly protein</fullName>
    </recommendedName>
</protein>
<evidence type="ECO:0008006" key="2">
    <source>
        <dbReference type="Google" id="ProtNLM"/>
    </source>
</evidence>
<dbReference type="InterPro" id="IPR037026">
    <property type="entry name" value="Vgr_OB-fold_dom_sf"/>
</dbReference>
<reference evidence="1" key="1">
    <citation type="submission" date="2016-04" db="EMBL/GenBank/DDBJ databases">
        <authorList>
            <person name="Evans L.H."/>
            <person name="Alamgir A."/>
            <person name="Owens N."/>
            <person name="Weber N.D."/>
            <person name="Virtaneva K."/>
            <person name="Barbian K."/>
            <person name="Babar A."/>
            <person name="Rosenke K."/>
        </authorList>
    </citation>
    <scope>NUCLEOTIDE SEQUENCE</scope>
    <source>
        <strain evidence="1">92-2</strain>
    </source>
</reference>
<dbReference type="RefSeq" id="WP_296936500.1">
    <property type="nucleotide sequence ID" value="NZ_LT598928.1"/>
</dbReference>
<sequence>MAEKGNLLDLLRKALEIAMPDLRHYYRVVRKAKVEATYASDGRYYADVQPLRNDGTVDDAEPVVPKVEIPVLWAGPQRGVVCPPVVGTLCDLSYYDGDPQYPTITNFRHAGGDAPAAELNEFVIQLEPGVEIRIDQKKQVVTLTPENVDTKAGKSWIINCGNDARIVAGKNALVEAGEQLTYRAPKILREGNETATGTGGEIGTSFERAHRQHEGSYTLSGPAAITGDVVITGNLSVSGNSSAGSRSGGSI</sequence>
<dbReference type="EMBL" id="FLUP01000001">
    <property type="protein sequence ID" value="SBW07344.1"/>
    <property type="molecule type" value="Genomic_DNA"/>
</dbReference>
<proteinExistence type="predicted"/>
<evidence type="ECO:0000313" key="1">
    <source>
        <dbReference type="EMBL" id="SBW07344.1"/>
    </source>
</evidence>
<accession>A0A212K6J4</accession>
<gene>
    <name evidence="1" type="ORF">KM92DES2_12322</name>
</gene>
<organism evidence="1">
    <name type="scientific">uncultured Desulfovibrio sp</name>
    <dbReference type="NCBI Taxonomy" id="167968"/>
    <lineage>
        <taxon>Bacteria</taxon>
        <taxon>Pseudomonadati</taxon>
        <taxon>Thermodesulfobacteriota</taxon>
        <taxon>Desulfovibrionia</taxon>
        <taxon>Desulfovibrionales</taxon>
        <taxon>Desulfovibrionaceae</taxon>
        <taxon>Desulfovibrio</taxon>
        <taxon>environmental samples</taxon>
    </lineage>
</organism>